<dbReference type="PANTHER" id="PTHR33376">
    <property type="match status" value="1"/>
</dbReference>
<evidence type="ECO:0000313" key="5">
    <source>
        <dbReference type="EMBL" id="GEO16111.1"/>
    </source>
</evidence>
<evidence type="ECO:0000256" key="2">
    <source>
        <dbReference type="ARBA" id="ARBA00022448"/>
    </source>
</evidence>
<dbReference type="NCBIfam" id="NF037995">
    <property type="entry name" value="TRAP_S1"/>
    <property type="match status" value="1"/>
</dbReference>
<dbReference type="InterPro" id="IPR038404">
    <property type="entry name" value="TRAP_DctP_sf"/>
</dbReference>
<dbReference type="NCBIfam" id="TIGR00787">
    <property type="entry name" value="dctP"/>
    <property type="match status" value="1"/>
</dbReference>
<dbReference type="InterPro" id="IPR018389">
    <property type="entry name" value="DctP_fam"/>
</dbReference>
<dbReference type="InterPro" id="IPR004682">
    <property type="entry name" value="TRAP_DctP"/>
</dbReference>
<dbReference type="OrthoDB" id="8678862at2"/>
<accession>A0A512BVW5</accession>
<keyword evidence="3 4" id="KW-0732">Signal</keyword>
<dbReference type="RefSeq" id="WP_114187228.1">
    <property type="nucleotide sequence ID" value="NZ_BJYU01000055.1"/>
</dbReference>
<proteinExistence type="inferred from homology"/>
<evidence type="ECO:0000256" key="1">
    <source>
        <dbReference type="ARBA" id="ARBA00009023"/>
    </source>
</evidence>
<dbReference type="GO" id="GO:0030288">
    <property type="term" value="C:outer membrane-bounded periplasmic space"/>
    <property type="evidence" value="ECO:0007669"/>
    <property type="project" value="InterPro"/>
</dbReference>
<keyword evidence="2" id="KW-0813">Transport</keyword>
<comment type="caution">
    <text evidence="5">The sequence shown here is derived from an EMBL/GenBank/DDBJ whole genome shotgun (WGS) entry which is preliminary data.</text>
</comment>
<sequence length="342" mass="37854">MRKSKIKLIAGFCAVAVTALLSAGNDGHAQDIKNRTLKFSFGQAKEHPMGMGAQRFSDLVSEKSGGKIKVNLFPNATLGGDNQNLSGARGGTVELTTMVTGALVPLVKEFMVFDFPFLFNNAQEAHALADGPIGKTLMDKLPEHGLVGLGIWDLGFRNLTNSKRPINKLEDIQGLKLRTLQIPIYIEVFNKLGANAVPLAFPELYTALEQKAVDGQENPVALIEATKFNEVQKYLTLTRHTYSGMPILMSKKVWDTFSADERRILEEAAFEAKAEQRKSSLAKDTESLETLKKTMQINELSADEVAKLRQIVQPVVEKYTTQVGDSFVNEVRSELNKIRERK</sequence>
<evidence type="ECO:0000256" key="4">
    <source>
        <dbReference type="SAM" id="SignalP"/>
    </source>
</evidence>
<name>A0A512BVW5_9HYPH</name>
<dbReference type="Proteomes" id="UP000321085">
    <property type="component" value="Unassembled WGS sequence"/>
</dbReference>
<reference evidence="5 6" key="1">
    <citation type="submission" date="2019-07" db="EMBL/GenBank/DDBJ databases">
        <title>Whole genome shotgun sequence of Microvirga aerophila NBRC 106136.</title>
        <authorList>
            <person name="Hosoyama A."/>
            <person name="Uohara A."/>
            <person name="Ohji S."/>
            <person name="Ichikawa N."/>
        </authorList>
    </citation>
    <scope>NUCLEOTIDE SEQUENCE [LARGE SCALE GENOMIC DNA]</scope>
    <source>
        <strain evidence="5 6">NBRC 106136</strain>
    </source>
</reference>
<dbReference type="Gene3D" id="3.40.190.170">
    <property type="entry name" value="Bacterial extracellular solute-binding protein, family 7"/>
    <property type="match status" value="1"/>
</dbReference>
<protein>
    <submittedName>
        <fullName evidence="5">ABC transporter substrate-binding protein</fullName>
    </submittedName>
</protein>
<feature type="signal peptide" evidence="4">
    <location>
        <begin position="1"/>
        <end position="23"/>
    </location>
</feature>
<evidence type="ECO:0000313" key="6">
    <source>
        <dbReference type="Proteomes" id="UP000321085"/>
    </source>
</evidence>
<gene>
    <name evidence="5" type="ORF">MAE02_38070</name>
</gene>
<dbReference type="Pfam" id="PF03480">
    <property type="entry name" value="DctP"/>
    <property type="match status" value="1"/>
</dbReference>
<keyword evidence="6" id="KW-1185">Reference proteome</keyword>
<comment type="similarity">
    <text evidence="1">Belongs to the bacterial solute-binding protein 7 family.</text>
</comment>
<dbReference type="EMBL" id="BJYU01000055">
    <property type="protein sequence ID" value="GEO16111.1"/>
    <property type="molecule type" value="Genomic_DNA"/>
</dbReference>
<dbReference type="CDD" id="cd13679">
    <property type="entry name" value="PBP2_TRAP_YiaO_like"/>
    <property type="match status" value="1"/>
</dbReference>
<feature type="chain" id="PRO_5022166785" evidence="4">
    <location>
        <begin position="24"/>
        <end position="342"/>
    </location>
</feature>
<organism evidence="5 6">
    <name type="scientific">Microvirga aerophila</name>
    <dbReference type="NCBI Taxonomy" id="670291"/>
    <lineage>
        <taxon>Bacteria</taxon>
        <taxon>Pseudomonadati</taxon>
        <taxon>Pseudomonadota</taxon>
        <taxon>Alphaproteobacteria</taxon>
        <taxon>Hyphomicrobiales</taxon>
        <taxon>Methylobacteriaceae</taxon>
        <taxon>Microvirga</taxon>
    </lineage>
</organism>
<dbReference type="PANTHER" id="PTHR33376:SF7">
    <property type="entry name" value="C4-DICARBOXYLATE-BINDING PROTEIN DCTB"/>
    <property type="match status" value="1"/>
</dbReference>
<dbReference type="PIRSF" id="PIRSF006470">
    <property type="entry name" value="DctB"/>
    <property type="match status" value="1"/>
</dbReference>
<dbReference type="GO" id="GO:0055085">
    <property type="term" value="P:transmembrane transport"/>
    <property type="evidence" value="ECO:0007669"/>
    <property type="project" value="InterPro"/>
</dbReference>
<dbReference type="AlphaFoldDB" id="A0A512BVW5"/>
<evidence type="ECO:0000256" key="3">
    <source>
        <dbReference type="ARBA" id="ARBA00022729"/>
    </source>
</evidence>